<evidence type="ECO:0000259" key="1">
    <source>
        <dbReference type="Pfam" id="PF12697"/>
    </source>
</evidence>
<dbReference type="Proteomes" id="UP001501822">
    <property type="component" value="Unassembled WGS sequence"/>
</dbReference>
<evidence type="ECO:0000313" key="2">
    <source>
        <dbReference type="EMBL" id="GAA0338426.1"/>
    </source>
</evidence>
<name>A0ABN0WIL2_9ACTN</name>
<dbReference type="Gene3D" id="3.40.50.1820">
    <property type="entry name" value="alpha/beta hydrolase"/>
    <property type="match status" value="1"/>
</dbReference>
<dbReference type="RefSeq" id="WP_252808243.1">
    <property type="nucleotide sequence ID" value="NZ_BAAABM010000019.1"/>
</dbReference>
<dbReference type="PANTHER" id="PTHR43798:SF33">
    <property type="entry name" value="HYDROLASE, PUTATIVE (AFU_ORTHOLOGUE AFUA_2G14860)-RELATED"/>
    <property type="match status" value="1"/>
</dbReference>
<evidence type="ECO:0000313" key="3">
    <source>
        <dbReference type="Proteomes" id="UP001501822"/>
    </source>
</evidence>
<dbReference type="InterPro" id="IPR050266">
    <property type="entry name" value="AB_hydrolase_sf"/>
</dbReference>
<keyword evidence="3" id="KW-1185">Reference proteome</keyword>
<dbReference type="PANTHER" id="PTHR43798">
    <property type="entry name" value="MONOACYLGLYCEROL LIPASE"/>
    <property type="match status" value="1"/>
</dbReference>
<comment type="caution">
    <text evidence="2">The sequence shown here is derived from an EMBL/GenBank/DDBJ whole genome shotgun (WGS) entry which is preliminary data.</text>
</comment>
<dbReference type="Pfam" id="PF12697">
    <property type="entry name" value="Abhydrolase_6"/>
    <property type="match status" value="1"/>
</dbReference>
<dbReference type="SUPFAM" id="SSF53474">
    <property type="entry name" value="alpha/beta-Hydrolases"/>
    <property type="match status" value="1"/>
</dbReference>
<dbReference type="InterPro" id="IPR000073">
    <property type="entry name" value="AB_hydrolase_1"/>
</dbReference>
<dbReference type="EMBL" id="BAAABM010000019">
    <property type="protein sequence ID" value="GAA0338426.1"/>
    <property type="molecule type" value="Genomic_DNA"/>
</dbReference>
<dbReference type="InterPro" id="IPR029058">
    <property type="entry name" value="AB_hydrolase_fold"/>
</dbReference>
<sequence length="249" mass="26583">MAAQIPHVEYERPGRRPVVLAIPGTLCAPAVFRPLAQRLAGQVDFDAVTWMTDAGPWDLGTVADRLAARITQRHGRRVIVLGHSTGGAIALRLAAGHPGLVAALMLVDTGAHMRGHGDVDAIVASLATDWGPQLHARVLDRSFATPPDPAFRDELLGYAASVPVQAALDALRSQRDLDLTPALPEIDCPVTVLHGLHDPTRTPDQAGELAEAIPGARLRLLDTGHTPIYEDPDAVAAELLALLTRRWEA</sequence>
<accession>A0ABN0WIL2</accession>
<organism evidence="2 3">
    <name type="scientific">Actinoallomurus spadix</name>
    <dbReference type="NCBI Taxonomy" id="79912"/>
    <lineage>
        <taxon>Bacteria</taxon>
        <taxon>Bacillati</taxon>
        <taxon>Actinomycetota</taxon>
        <taxon>Actinomycetes</taxon>
        <taxon>Streptosporangiales</taxon>
        <taxon>Thermomonosporaceae</taxon>
        <taxon>Actinoallomurus</taxon>
    </lineage>
</organism>
<protein>
    <recommendedName>
        <fullName evidence="1">AB hydrolase-1 domain-containing protein</fullName>
    </recommendedName>
</protein>
<feature type="domain" description="AB hydrolase-1" evidence="1">
    <location>
        <begin position="20"/>
        <end position="237"/>
    </location>
</feature>
<gene>
    <name evidence="2" type="ORF">GCM10010151_30080</name>
</gene>
<proteinExistence type="predicted"/>
<reference evidence="2 3" key="1">
    <citation type="journal article" date="2019" name="Int. J. Syst. Evol. Microbiol.">
        <title>The Global Catalogue of Microorganisms (GCM) 10K type strain sequencing project: providing services to taxonomists for standard genome sequencing and annotation.</title>
        <authorList>
            <consortium name="The Broad Institute Genomics Platform"/>
            <consortium name="The Broad Institute Genome Sequencing Center for Infectious Disease"/>
            <person name="Wu L."/>
            <person name="Ma J."/>
        </authorList>
    </citation>
    <scope>NUCLEOTIDE SEQUENCE [LARGE SCALE GENOMIC DNA]</scope>
    <source>
        <strain evidence="2 3">JCM 3146</strain>
    </source>
</reference>